<dbReference type="SUPFAM" id="SSF55729">
    <property type="entry name" value="Acyl-CoA N-acyltransferases (Nat)"/>
    <property type="match status" value="1"/>
</dbReference>
<dbReference type="EMBL" id="PXYX01000009">
    <property type="protein sequence ID" value="PSR27990.1"/>
    <property type="molecule type" value="Genomic_DNA"/>
</dbReference>
<sequence>MNQIHSPEFTHPIVQDAQDTQNAPCITRHHLLFVQAVGDDRPPEAVLHHHGRDSQYAAAQIYRDCVATENITASQSRKETMARFHNTLPLHDSRFWGYGAYYNDNAVGALGAFRPGNTVGLYSGFTVPEWRGRGLSREFADEVVQNLQEKGFQVICQCRPDLERFYAKMSAGVTARWERWDL</sequence>
<evidence type="ECO:0000259" key="1">
    <source>
        <dbReference type="PROSITE" id="PS51186"/>
    </source>
</evidence>
<evidence type="ECO:0000313" key="2">
    <source>
        <dbReference type="EMBL" id="PSR27990.1"/>
    </source>
</evidence>
<protein>
    <recommendedName>
        <fullName evidence="1">N-acetyltransferase domain-containing protein</fullName>
    </recommendedName>
</protein>
<dbReference type="Proteomes" id="UP000242705">
    <property type="component" value="Unassembled WGS sequence"/>
</dbReference>
<comment type="caution">
    <text evidence="2">The sequence shown here is derived from an EMBL/GenBank/DDBJ whole genome shotgun (WGS) entry which is preliminary data.</text>
</comment>
<dbReference type="Pfam" id="PF00583">
    <property type="entry name" value="Acetyltransf_1"/>
    <property type="match status" value="1"/>
</dbReference>
<dbReference type="Gene3D" id="3.40.630.30">
    <property type="match status" value="1"/>
</dbReference>
<dbReference type="PROSITE" id="PS51186">
    <property type="entry name" value="GNAT"/>
    <property type="match status" value="1"/>
</dbReference>
<dbReference type="CDD" id="cd04301">
    <property type="entry name" value="NAT_SF"/>
    <property type="match status" value="1"/>
</dbReference>
<gene>
    <name evidence="2" type="ORF">C7B47_06870</name>
</gene>
<organism evidence="2 3">
    <name type="scientific">Sulfobacillus thermosulfidooxidans</name>
    <dbReference type="NCBI Taxonomy" id="28034"/>
    <lineage>
        <taxon>Bacteria</taxon>
        <taxon>Bacillati</taxon>
        <taxon>Bacillota</taxon>
        <taxon>Clostridia</taxon>
        <taxon>Eubacteriales</taxon>
        <taxon>Clostridiales Family XVII. Incertae Sedis</taxon>
        <taxon>Sulfobacillus</taxon>
    </lineage>
</organism>
<dbReference type="AlphaFoldDB" id="A0A2T2X0G9"/>
<dbReference type="InterPro" id="IPR000182">
    <property type="entry name" value="GNAT_dom"/>
</dbReference>
<dbReference type="InterPro" id="IPR016181">
    <property type="entry name" value="Acyl_CoA_acyltransferase"/>
</dbReference>
<proteinExistence type="predicted"/>
<accession>A0A2T2X0G9</accession>
<dbReference type="GO" id="GO:0016747">
    <property type="term" value="F:acyltransferase activity, transferring groups other than amino-acyl groups"/>
    <property type="evidence" value="ECO:0007669"/>
    <property type="project" value="InterPro"/>
</dbReference>
<feature type="domain" description="N-acetyltransferase" evidence="1">
    <location>
        <begin position="45"/>
        <end position="182"/>
    </location>
</feature>
<evidence type="ECO:0000313" key="3">
    <source>
        <dbReference type="Proteomes" id="UP000242705"/>
    </source>
</evidence>
<reference evidence="2 3" key="1">
    <citation type="journal article" date="2014" name="BMC Genomics">
        <title>Comparison of environmental and isolate Sulfobacillus genomes reveals diverse carbon, sulfur, nitrogen, and hydrogen metabolisms.</title>
        <authorList>
            <person name="Justice N.B."/>
            <person name="Norman A."/>
            <person name="Brown C.T."/>
            <person name="Singh A."/>
            <person name="Thomas B.C."/>
            <person name="Banfield J.F."/>
        </authorList>
    </citation>
    <scope>NUCLEOTIDE SEQUENCE [LARGE SCALE GENOMIC DNA]</scope>
    <source>
        <strain evidence="2">AMDSBA5</strain>
    </source>
</reference>
<name>A0A2T2X0G9_SULTH</name>